<evidence type="ECO:0000256" key="1">
    <source>
        <dbReference type="SAM" id="Phobius"/>
    </source>
</evidence>
<feature type="transmembrane region" description="Helical" evidence="1">
    <location>
        <begin position="287"/>
        <end position="311"/>
    </location>
</feature>
<feature type="transmembrane region" description="Helical" evidence="1">
    <location>
        <begin position="90"/>
        <end position="108"/>
    </location>
</feature>
<name>A0A1D1ZF12_9ARAE</name>
<protein>
    <submittedName>
        <fullName evidence="2">UPF0481 protein At3g47200</fullName>
    </submittedName>
</protein>
<feature type="non-terminal residue" evidence="2">
    <location>
        <position position="1"/>
    </location>
</feature>
<dbReference type="AlphaFoldDB" id="A0A1D1ZF12"/>
<evidence type="ECO:0000313" key="2">
    <source>
        <dbReference type="EMBL" id="JAT65381.1"/>
    </source>
</evidence>
<sequence length="317" mass="36205">QIPFFVLEILFRATAPPPPFPCSTLLELVHNFMNDGTTGRSSTPNREFLHLLDVYYYSQVPQKEEPSSCFWRLQAACNVLRRMRKVAFNAAFQICFLLFSLVVSCLTCESRGRSYGDDPEIPLVIPSATQLKEAGVRFKSKGSSPEKGVRSYVDVVVFSFVDGIFEIPPMALHAGSNSELRNLVAFEQCCSLKDFKNQYFSNYCLLMAYLIDTDGDVEILEEEEILFNLLGSRSEVAALFNNILKGYFLEANNMYLLSRTRMVKKYRKSEQHAWRARLMRDYFGNPWAIISVVAAVVLLGLTIAQTFYTVYGYYHPR</sequence>
<dbReference type="PANTHER" id="PTHR31170">
    <property type="entry name" value="BNAC04G53230D PROTEIN"/>
    <property type="match status" value="1"/>
</dbReference>
<dbReference type="PANTHER" id="PTHR31170:SF25">
    <property type="entry name" value="BNAA09G04570D PROTEIN"/>
    <property type="match status" value="1"/>
</dbReference>
<dbReference type="EMBL" id="GDJX01002555">
    <property type="protein sequence ID" value="JAT65381.1"/>
    <property type="molecule type" value="Transcribed_RNA"/>
</dbReference>
<accession>A0A1D1ZF12</accession>
<keyword evidence="1" id="KW-0812">Transmembrane</keyword>
<dbReference type="Pfam" id="PF03140">
    <property type="entry name" value="DUF247"/>
    <property type="match status" value="1"/>
</dbReference>
<gene>
    <name evidence="2" type="primary">At3g47200_40</name>
    <name evidence="2" type="ORF">g.103767</name>
</gene>
<dbReference type="InterPro" id="IPR004158">
    <property type="entry name" value="DUF247_pln"/>
</dbReference>
<proteinExistence type="predicted"/>
<keyword evidence="1" id="KW-1133">Transmembrane helix</keyword>
<organism evidence="2">
    <name type="scientific">Anthurium amnicola</name>
    <dbReference type="NCBI Taxonomy" id="1678845"/>
    <lineage>
        <taxon>Eukaryota</taxon>
        <taxon>Viridiplantae</taxon>
        <taxon>Streptophyta</taxon>
        <taxon>Embryophyta</taxon>
        <taxon>Tracheophyta</taxon>
        <taxon>Spermatophyta</taxon>
        <taxon>Magnoliopsida</taxon>
        <taxon>Liliopsida</taxon>
        <taxon>Araceae</taxon>
        <taxon>Pothoideae</taxon>
        <taxon>Potheae</taxon>
        <taxon>Anthurium</taxon>
    </lineage>
</organism>
<keyword evidence="1" id="KW-0472">Membrane</keyword>
<reference evidence="2" key="1">
    <citation type="submission" date="2015-07" db="EMBL/GenBank/DDBJ databases">
        <title>Transcriptome Assembly of Anthurium amnicola.</title>
        <authorList>
            <person name="Suzuki J."/>
        </authorList>
    </citation>
    <scope>NUCLEOTIDE SEQUENCE</scope>
</reference>